<proteinExistence type="predicted"/>
<evidence type="ECO:0000313" key="2">
    <source>
        <dbReference type="Proteomes" id="UP001057561"/>
    </source>
</evidence>
<keyword evidence="2" id="KW-1185">Reference proteome</keyword>
<sequence>MKIVERTACSSVSLSPLKNILEKCQQNVTIEGLSLAIQDLIGDRPHRETMSKKGQQLVDGNGAKRVVSAMVSMLA</sequence>
<name>A0ABY5LSR1_9CYAN</name>
<dbReference type="Proteomes" id="UP001057561">
    <property type="component" value="Chromosome"/>
</dbReference>
<protein>
    <submittedName>
        <fullName evidence="1">Uncharacterized protein</fullName>
    </submittedName>
</protein>
<dbReference type="EMBL" id="CP099464">
    <property type="protein sequence ID" value="UUO13772.1"/>
    <property type="molecule type" value="Genomic_DNA"/>
</dbReference>
<gene>
    <name evidence="1" type="ORF">NG743_17095</name>
</gene>
<dbReference type="RefSeq" id="WP_152608969.1">
    <property type="nucleotide sequence ID" value="NZ_CP099464.1"/>
</dbReference>
<evidence type="ECO:0000313" key="1">
    <source>
        <dbReference type="EMBL" id="UUO13772.1"/>
    </source>
</evidence>
<accession>A0ABY5LSR1</accession>
<reference evidence="1" key="1">
    <citation type="submission" date="2022-06" db="EMBL/GenBank/DDBJ databases">
        <title>Nostosin G and Spiroidesin B from the Cyanobacterium Dolichospermum sp. NIES-1697.</title>
        <authorList>
            <person name="Phan C.-S."/>
            <person name="Mehjabin J.J."/>
            <person name="Anas A.R.J."/>
            <person name="Hayasaka M."/>
            <person name="Onoki R."/>
            <person name="Wang J."/>
            <person name="Umezawa T."/>
            <person name="Washio K."/>
            <person name="Morikawa M."/>
            <person name="Okino T."/>
        </authorList>
    </citation>
    <scope>NUCLEOTIDE SEQUENCE</scope>
    <source>
        <strain evidence="1">NIES-1697</strain>
    </source>
</reference>
<organism evidence="1 2">
    <name type="scientific">Dolichospermum heterosporum TAC447</name>
    <dbReference type="NCBI Taxonomy" id="747523"/>
    <lineage>
        <taxon>Bacteria</taxon>
        <taxon>Bacillati</taxon>
        <taxon>Cyanobacteriota</taxon>
        <taxon>Cyanophyceae</taxon>
        <taxon>Nostocales</taxon>
        <taxon>Aphanizomenonaceae</taxon>
        <taxon>Dolichospermum</taxon>
        <taxon>Dolichospermum heterosporum</taxon>
    </lineage>
</organism>